<dbReference type="Proteomes" id="UP000054477">
    <property type="component" value="Unassembled WGS sequence"/>
</dbReference>
<accession>A0A0C9XEQ9</accession>
<protein>
    <submittedName>
        <fullName evidence="2">Uncharacterized protein</fullName>
    </submittedName>
</protein>
<evidence type="ECO:0000256" key="1">
    <source>
        <dbReference type="SAM" id="MobiDB-lite"/>
    </source>
</evidence>
<organism evidence="2 3">
    <name type="scientific">Laccaria amethystina LaAM-08-1</name>
    <dbReference type="NCBI Taxonomy" id="1095629"/>
    <lineage>
        <taxon>Eukaryota</taxon>
        <taxon>Fungi</taxon>
        <taxon>Dikarya</taxon>
        <taxon>Basidiomycota</taxon>
        <taxon>Agaricomycotina</taxon>
        <taxon>Agaricomycetes</taxon>
        <taxon>Agaricomycetidae</taxon>
        <taxon>Agaricales</taxon>
        <taxon>Agaricineae</taxon>
        <taxon>Hydnangiaceae</taxon>
        <taxon>Laccaria</taxon>
    </lineage>
</organism>
<gene>
    <name evidence="2" type="ORF">K443DRAFT_10802</name>
</gene>
<dbReference type="AlphaFoldDB" id="A0A0C9XEQ9"/>
<dbReference type="HOGENOM" id="CLU_1777758_0_0_1"/>
<dbReference type="EMBL" id="KN838730">
    <property type="protein sequence ID" value="KIJ96176.1"/>
    <property type="molecule type" value="Genomic_DNA"/>
</dbReference>
<reference evidence="2 3" key="1">
    <citation type="submission" date="2014-04" db="EMBL/GenBank/DDBJ databases">
        <authorList>
            <consortium name="DOE Joint Genome Institute"/>
            <person name="Kuo A."/>
            <person name="Kohler A."/>
            <person name="Nagy L.G."/>
            <person name="Floudas D."/>
            <person name="Copeland A."/>
            <person name="Barry K.W."/>
            <person name="Cichocki N."/>
            <person name="Veneault-Fourrey C."/>
            <person name="LaButti K."/>
            <person name="Lindquist E.A."/>
            <person name="Lipzen A."/>
            <person name="Lundell T."/>
            <person name="Morin E."/>
            <person name="Murat C."/>
            <person name="Sun H."/>
            <person name="Tunlid A."/>
            <person name="Henrissat B."/>
            <person name="Grigoriev I.V."/>
            <person name="Hibbett D.S."/>
            <person name="Martin F."/>
            <person name="Nordberg H.P."/>
            <person name="Cantor M.N."/>
            <person name="Hua S.X."/>
        </authorList>
    </citation>
    <scope>NUCLEOTIDE SEQUENCE [LARGE SCALE GENOMIC DNA]</scope>
    <source>
        <strain evidence="2 3">LaAM-08-1</strain>
    </source>
</reference>
<proteinExistence type="predicted"/>
<sequence>MPPKKSTKSLPATADTHAQQSNQPDTALKPDIMVLAALREEEELGSMNDTDESNPEAGEEDDESDPAQEIPIAVPRKRAKASKHAATPKKKAKKTTEQGSDAGNPPTTPVPPVVLGSLVQSGLLSKFDKTGTGTGLCRLKNYEKPD</sequence>
<reference evidence="3" key="2">
    <citation type="submission" date="2015-01" db="EMBL/GenBank/DDBJ databases">
        <title>Evolutionary Origins and Diversification of the Mycorrhizal Mutualists.</title>
        <authorList>
            <consortium name="DOE Joint Genome Institute"/>
            <consortium name="Mycorrhizal Genomics Consortium"/>
            <person name="Kohler A."/>
            <person name="Kuo A."/>
            <person name="Nagy L.G."/>
            <person name="Floudas D."/>
            <person name="Copeland A."/>
            <person name="Barry K.W."/>
            <person name="Cichocki N."/>
            <person name="Veneault-Fourrey C."/>
            <person name="LaButti K."/>
            <person name="Lindquist E.A."/>
            <person name="Lipzen A."/>
            <person name="Lundell T."/>
            <person name="Morin E."/>
            <person name="Murat C."/>
            <person name="Riley R."/>
            <person name="Ohm R."/>
            <person name="Sun H."/>
            <person name="Tunlid A."/>
            <person name="Henrissat B."/>
            <person name="Grigoriev I.V."/>
            <person name="Hibbett D.S."/>
            <person name="Martin F."/>
        </authorList>
    </citation>
    <scope>NUCLEOTIDE SEQUENCE [LARGE SCALE GENOMIC DNA]</scope>
    <source>
        <strain evidence="3">LaAM-08-1</strain>
    </source>
</reference>
<keyword evidence="3" id="KW-1185">Reference proteome</keyword>
<feature type="compositionally biased region" description="Acidic residues" evidence="1">
    <location>
        <begin position="40"/>
        <end position="66"/>
    </location>
</feature>
<name>A0A0C9XEQ9_9AGAR</name>
<evidence type="ECO:0000313" key="3">
    <source>
        <dbReference type="Proteomes" id="UP000054477"/>
    </source>
</evidence>
<feature type="compositionally biased region" description="Basic residues" evidence="1">
    <location>
        <begin position="75"/>
        <end position="93"/>
    </location>
</feature>
<feature type="region of interest" description="Disordered" evidence="1">
    <location>
        <begin position="1"/>
        <end position="146"/>
    </location>
</feature>
<evidence type="ECO:0000313" key="2">
    <source>
        <dbReference type="EMBL" id="KIJ96176.1"/>
    </source>
</evidence>
<feature type="compositionally biased region" description="Polar residues" evidence="1">
    <location>
        <begin position="16"/>
        <end position="25"/>
    </location>
</feature>
<feature type="compositionally biased region" description="Low complexity" evidence="1">
    <location>
        <begin position="113"/>
        <end position="125"/>
    </location>
</feature>